<protein>
    <submittedName>
        <fullName evidence="2">Uncharacterized protein</fullName>
    </submittedName>
</protein>
<keyword evidence="1" id="KW-0472">Membrane</keyword>
<evidence type="ECO:0000313" key="2">
    <source>
        <dbReference type="EMBL" id="CBI04031.1"/>
    </source>
</evidence>
<keyword evidence="1" id="KW-0812">Transmembrane</keyword>
<evidence type="ECO:0000256" key="1">
    <source>
        <dbReference type="SAM" id="Phobius"/>
    </source>
</evidence>
<organism evidence="2">
    <name type="scientific">mine drainage metagenome</name>
    <dbReference type="NCBI Taxonomy" id="410659"/>
    <lineage>
        <taxon>unclassified sequences</taxon>
        <taxon>metagenomes</taxon>
        <taxon>ecological metagenomes</taxon>
    </lineage>
</organism>
<feature type="transmembrane region" description="Helical" evidence="1">
    <location>
        <begin position="20"/>
        <end position="38"/>
    </location>
</feature>
<name>E6QA05_9ZZZZ</name>
<gene>
    <name evidence="2" type="ORF">CARN5_2534</name>
</gene>
<accession>E6QA05</accession>
<keyword evidence="1" id="KW-1133">Transmembrane helix</keyword>
<dbReference type="AlphaFoldDB" id="E6QA05"/>
<dbReference type="EMBL" id="CABP01000041">
    <property type="protein sequence ID" value="CBI04031.1"/>
    <property type="molecule type" value="Genomic_DNA"/>
</dbReference>
<comment type="caution">
    <text evidence="2">The sequence shown here is derived from an EMBL/GenBank/DDBJ whole genome shotgun (WGS) entry which is preliminary data.</text>
</comment>
<feature type="transmembrane region" description="Helical" evidence="1">
    <location>
        <begin position="58"/>
        <end position="79"/>
    </location>
</feature>
<sequence length="94" mass="10559">MFSEPLPKLVKIRDSSFSQVTIAIALIAIVFCTVLFLVEFFESNGNPILLAKADASFGWYVNNSINISILVGAAFNFMTKVYYYKEMDKESLGF</sequence>
<reference evidence="2" key="1">
    <citation type="submission" date="2009-10" db="EMBL/GenBank/DDBJ databases">
        <title>Diversity of trophic interactions inside an arsenic-rich microbial ecosystem.</title>
        <authorList>
            <person name="Bertin P.N."/>
            <person name="Heinrich-Salmeron A."/>
            <person name="Pelletier E."/>
            <person name="Goulhen-Chollet F."/>
            <person name="Arsene-Ploetze F."/>
            <person name="Gallien S."/>
            <person name="Calteau A."/>
            <person name="Vallenet D."/>
            <person name="Casiot C."/>
            <person name="Chane-Woon-Ming B."/>
            <person name="Giloteaux L."/>
            <person name="Barakat M."/>
            <person name="Bonnefoy V."/>
            <person name="Bruneel O."/>
            <person name="Chandler M."/>
            <person name="Cleiss J."/>
            <person name="Duran R."/>
            <person name="Elbaz-Poulichet F."/>
            <person name="Fonknechten N."/>
            <person name="Lauga B."/>
            <person name="Mornico D."/>
            <person name="Ortet P."/>
            <person name="Schaeffer C."/>
            <person name="Siguier P."/>
            <person name="Alexander Thil Smith A."/>
            <person name="Van Dorsselaer A."/>
            <person name="Weissenbach J."/>
            <person name="Medigue C."/>
            <person name="Le Paslier D."/>
        </authorList>
    </citation>
    <scope>NUCLEOTIDE SEQUENCE</scope>
</reference>
<proteinExistence type="predicted"/>